<dbReference type="InterPro" id="IPR023393">
    <property type="entry name" value="START-like_dom_sf"/>
</dbReference>
<dbReference type="Gene3D" id="3.30.530.20">
    <property type="match status" value="1"/>
</dbReference>
<organism evidence="1 2">
    <name type="scientific">Catenuloplanes atrovinosus</name>
    <dbReference type="NCBI Taxonomy" id="137266"/>
    <lineage>
        <taxon>Bacteria</taxon>
        <taxon>Bacillati</taxon>
        <taxon>Actinomycetota</taxon>
        <taxon>Actinomycetes</taxon>
        <taxon>Micromonosporales</taxon>
        <taxon>Micromonosporaceae</taxon>
        <taxon>Catenuloplanes</taxon>
    </lineage>
</organism>
<keyword evidence="2" id="KW-1185">Reference proteome</keyword>
<reference evidence="1" key="1">
    <citation type="submission" date="2023-07" db="EMBL/GenBank/DDBJ databases">
        <title>Sequencing the genomes of 1000 actinobacteria strains.</title>
        <authorList>
            <person name="Klenk H.-P."/>
        </authorList>
    </citation>
    <scope>NUCLEOTIDE SEQUENCE</scope>
    <source>
        <strain evidence="1">DSM 44707</strain>
    </source>
</reference>
<dbReference type="Proteomes" id="UP001183643">
    <property type="component" value="Unassembled WGS sequence"/>
</dbReference>
<evidence type="ECO:0008006" key="3">
    <source>
        <dbReference type="Google" id="ProtNLM"/>
    </source>
</evidence>
<sequence>MLLSRPAVHRTITVHGPRSADDVWDRYVRPRRWPEWSPQIRSVRYPAETLAPDTTGTVHGPAGLRVRFRILHVDGTGPIRGWSWSVRALGVPLHLQHTVEPAGPGTRTALTVRGFAPAVLLYLPIARLALHRLTGTPHPRR</sequence>
<dbReference type="AlphaFoldDB" id="A0AAE3YP90"/>
<evidence type="ECO:0000313" key="2">
    <source>
        <dbReference type="Proteomes" id="UP001183643"/>
    </source>
</evidence>
<gene>
    <name evidence="1" type="ORF">J2S41_002661</name>
</gene>
<evidence type="ECO:0000313" key="1">
    <source>
        <dbReference type="EMBL" id="MDR7275883.1"/>
    </source>
</evidence>
<comment type="caution">
    <text evidence="1">The sequence shown here is derived from an EMBL/GenBank/DDBJ whole genome shotgun (WGS) entry which is preliminary data.</text>
</comment>
<name>A0AAE3YP90_9ACTN</name>
<dbReference type="RefSeq" id="WP_310367413.1">
    <property type="nucleotide sequence ID" value="NZ_JAVDYB010000001.1"/>
</dbReference>
<dbReference type="SUPFAM" id="SSF55961">
    <property type="entry name" value="Bet v1-like"/>
    <property type="match status" value="1"/>
</dbReference>
<dbReference type="Pfam" id="PF10604">
    <property type="entry name" value="Polyketide_cyc2"/>
    <property type="match status" value="1"/>
</dbReference>
<dbReference type="EMBL" id="JAVDYB010000001">
    <property type="protein sequence ID" value="MDR7275883.1"/>
    <property type="molecule type" value="Genomic_DNA"/>
</dbReference>
<proteinExistence type="predicted"/>
<protein>
    <recommendedName>
        <fullName evidence="3">Polyketide cyclase/dehydrase</fullName>
    </recommendedName>
</protein>
<dbReference type="InterPro" id="IPR019587">
    <property type="entry name" value="Polyketide_cyclase/dehydratase"/>
</dbReference>
<accession>A0AAE3YP90</accession>